<comment type="caution">
    <text evidence="1">The sequence shown here is derived from an EMBL/GenBank/DDBJ whole genome shotgun (WGS) entry which is preliminary data.</text>
</comment>
<evidence type="ECO:0000313" key="1">
    <source>
        <dbReference type="EMBL" id="TRY94079.1"/>
    </source>
</evidence>
<sequence length="84" mass="9304">MKALSLGQVTYLANQRSSSLTQHRNCRLVTGANRCRAETVTNGEDRMQSSQLVFSSLIESCTYMAFVSVSGDFCQAQHLLIVDK</sequence>
<dbReference type="Proteomes" id="UP000316079">
    <property type="component" value="Unassembled WGS sequence"/>
</dbReference>
<dbReference type="AlphaFoldDB" id="A0A553QVT4"/>
<evidence type="ECO:0000313" key="2">
    <source>
        <dbReference type="Proteomes" id="UP000316079"/>
    </source>
</evidence>
<gene>
    <name evidence="1" type="ORF">DNTS_027311</name>
</gene>
<dbReference type="EMBL" id="SRMA01025482">
    <property type="protein sequence ID" value="TRY94078.1"/>
    <property type="molecule type" value="Genomic_DNA"/>
</dbReference>
<dbReference type="OrthoDB" id="5632at2759"/>
<organism evidence="1 2">
    <name type="scientific">Danionella cerebrum</name>
    <dbReference type="NCBI Taxonomy" id="2873325"/>
    <lineage>
        <taxon>Eukaryota</taxon>
        <taxon>Metazoa</taxon>
        <taxon>Chordata</taxon>
        <taxon>Craniata</taxon>
        <taxon>Vertebrata</taxon>
        <taxon>Euteleostomi</taxon>
        <taxon>Actinopterygii</taxon>
        <taxon>Neopterygii</taxon>
        <taxon>Teleostei</taxon>
        <taxon>Ostariophysi</taxon>
        <taxon>Cypriniformes</taxon>
        <taxon>Danionidae</taxon>
        <taxon>Danioninae</taxon>
        <taxon>Danionella</taxon>
    </lineage>
</organism>
<keyword evidence="2" id="KW-1185">Reference proteome</keyword>
<accession>A0A553QVT4</accession>
<protein>
    <submittedName>
        <fullName evidence="1">Uncharacterized protein</fullName>
    </submittedName>
</protein>
<proteinExistence type="predicted"/>
<dbReference type="EMBL" id="SRMA01025482">
    <property type="protein sequence ID" value="TRY94079.1"/>
    <property type="molecule type" value="Genomic_DNA"/>
</dbReference>
<reference evidence="1 2" key="1">
    <citation type="journal article" date="2019" name="Sci. Data">
        <title>Hybrid genome assembly and annotation of Danionella translucida.</title>
        <authorList>
            <person name="Kadobianskyi M."/>
            <person name="Schulze L."/>
            <person name="Schuelke M."/>
            <person name="Judkewitz B."/>
        </authorList>
    </citation>
    <scope>NUCLEOTIDE SEQUENCE [LARGE SCALE GENOMIC DNA]</scope>
    <source>
        <strain evidence="1 2">Bolton</strain>
    </source>
</reference>
<name>A0A553QVT4_9TELE</name>
<reference evidence="1" key="2">
    <citation type="submission" date="2019-04" db="EMBL/GenBank/DDBJ databases">
        <authorList>
            <person name="Kadobianskyi M."/>
            <person name="Schulze L."/>
            <person name="Schuelke M."/>
            <person name="Judkewitz B."/>
        </authorList>
    </citation>
    <scope>NUCLEOTIDE SEQUENCE</scope>
    <source>
        <strain evidence="1">Bolton</strain>
        <tissue evidence="1">Whole-body</tissue>
    </source>
</reference>